<dbReference type="SUPFAM" id="SSF49313">
    <property type="entry name" value="Cadherin-like"/>
    <property type="match status" value="1"/>
</dbReference>
<organism evidence="6 7">
    <name type="scientific">Leptospira barantonii</name>
    <dbReference type="NCBI Taxonomy" id="2023184"/>
    <lineage>
        <taxon>Bacteria</taxon>
        <taxon>Pseudomonadati</taxon>
        <taxon>Spirochaetota</taxon>
        <taxon>Spirochaetia</taxon>
        <taxon>Leptospirales</taxon>
        <taxon>Leptospiraceae</taxon>
        <taxon>Leptospira</taxon>
    </lineage>
</organism>
<feature type="signal peptide" evidence="5">
    <location>
        <begin position="1"/>
        <end position="20"/>
    </location>
</feature>
<dbReference type="Gene3D" id="2.60.40.10">
    <property type="entry name" value="Immunoglobulins"/>
    <property type="match status" value="1"/>
</dbReference>
<accession>A0A5F2BGH8</accession>
<evidence type="ECO:0000256" key="1">
    <source>
        <dbReference type="ARBA" id="ARBA00022729"/>
    </source>
</evidence>
<dbReference type="SUPFAM" id="SSF50965">
    <property type="entry name" value="Galactose oxidase, central domain"/>
    <property type="match status" value="1"/>
</dbReference>
<evidence type="ECO:0000256" key="4">
    <source>
        <dbReference type="SAM" id="MobiDB-lite"/>
    </source>
</evidence>
<dbReference type="GO" id="GO:0005509">
    <property type="term" value="F:calcium ion binding"/>
    <property type="evidence" value="ECO:0007669"/>
    <property type="project" value="InterPro"/>
</dbReference>
<comment type="caution">
    <text evidence="6">The sequence shown here is derived from an EMBL/GenBank/DDBJ whole genome shotgun (WGS) entry which is preliminary data.</text>
</comment>
<dbReference type="Proteomes" id="UP000298429">
    <property type="component" value="Unassembled WGS sequence"/>
</dbReference>
<sequence length="589" mass="61835">MKTLLALMNIVSCLLFFTFATNCLTGDRGSSWILPLVNTNLSNVSSDPGPGTQISPISFQYSSQNFQFVKNETITDEVPTSLDAIDHYAVFPSLPTGLSFDTTTGKIAGTPQSASTSTYQITAYDHQGHSSSITLNLEIKALNWENQFFLKGSNTSTSHSFGVSTWISGDTIVAGAYGDSSFMGAAYVFKRVGTTWTQEAYLTAPLRTATDVFGLGVAISGDTIVVGAPLEDSAQRTITTVASSDETASGSGAAYVYRRSGAIWHLEAFLKASNADTNDAFGRFVAIDGDTIVVGAPRESSVDPTLQNGSSASADNSGTNIGAAYVFKRVGTTWTQEAYLKPQNPAANDRFGSEIGISGDTIVVGVSQDDSLGTNSGAAYVFRKVGTTWTHEAYIKASNAASNDQFGTSVGISGNAIIIGAFGQNSNTGGAYIFERTGTTWTETAILHAPNAEANDQFAKAVAISGDTVAIASPRESNSIRTILNKGILPDPTDNGSSTSGAVYVYQKDVNWVYRSFIKTSNADPNDQVSNALAGPGPPIGEYGSLSISGDTIALGAPEERSSQTFPSATAPIGDNTKSKSGAVYVFNR</sequence>
<dbReference type="InterPro" id="IPR028994">
    <property type="entry name" value="Integrin_alpha_N"/>
</dbReference>
<dbReference type="OrthoDB" id="341597at2"/>
<dbReference type="EMBL" id="RQGN01000040">
    <property type="protein sequence ID" value="TGM04688.1"/>
    <property type="molecule type" value="Genomic_DNA"/>
</dbReference>
<dbReference type="Pfam" id="PF05345">
    <property type="entry name" value="He_PIG"/>
    <property type="match status" value="1"/>
</dbReference>
<keyword evidence="2" id="KW-0677">Repeat</keyword>
<dbReference type="InterPro" id="IPR013519">
    <property type="entry name" value="Int_alpha_beta-p"/>
</dbReference>
<dbReference type="InterPro" id="IPR011043">
    <property type="entry name" value="Gal_Oxase/kelch_b-propeller"/>
</dbReference>
<dbReference type="AlphaFoldDB" id="A0A5F2BGH8"/>
<dbReference type="InterPro" id="IPR015919">
    <property type="entry name" value="Cadherin-like_sf"/>
</dbReference>
<dbReference type="Gene3D" id="2.130.10.130">
    <property type="entry name" value="Integrin alpha, N-terminal"/>
    <property type="match status" value="2"/>
</dbReference>
<evidence type="ECO:0000313" key="6">
    <source>
        <dbReference type="EMBL" id="TGM04688.1"/>
    </source>
</evidence>
<dbReference type="GO" id="GO:0016020">
    <property type="term" value="C:membrane"/>
    <property type="evidence" value="ECO:0007669"/>
    <property type="project" value="InterPro"/>
</dbReference>
<evidence type="ECO:0008006" key="8">
    <source>
        <dbReference type="Google" id="ProtNLM"/>
    </source>
</evidence>
<name>A0A5F2BGH8_9LEPT</name>
<keyword evidence="1 5" id="KW-0732">Signal</keyword>
<evidence type="ECO:0000256" key="3">
    <source>
        <dbReference type="ARBA" id="ARBA00023180"/>
    </source>
</evidence>
<dbReference type="Pfam" id="PF14312">
    <property type="entry name" value="FG-GAP_2"/>
    <property type="match status" value="6"/>
</dbReference>
<evidence type="ECO:0000313" key="7">
    <source>
        <dbReference type="Proteomes" id="UP000298429"/>
    </source>
</evidence>
<evidence type="ECO:0000256" key="2">
    <source>
        <dbReference type="ARBA" id="ARBA00022737"/>
    </source>
</evidence>
<feature type="region of interest" description="Disordered" evidence="4">
    <location>
        <begin position="559"/>
        <end position="581"/>
    </location>
</feature>
<feature type="chain" id="PRO_5023034707" description="Dystroglycan-type cadherin-like domain-containing protein" evidence="5">
    <location>
        <begin position="21"/>
        <end position="589"/>
    </location>
</feature>
<dbReference type="InterPro" id="IPR013783">
    <property type="entry name" value="Ig-like_fold"/>
</dbReference>
<proteinExistence type="predicted"/>
<reference evidence="6 7" key="1">
    <citation type="journal article" date="2019" name="PLoS Negl. Trop. Dis.">
        <title>Revisiting the worldwide diversity of Leptospira species in the environment.</title>
        <authorList>
            <person name="Vincent A.T."/>
            <person name="Schiettekatte O."/>
            <person name="Bourhy P."/>
            <person name="Veyrier F.J."/>
            <person name="Picardeau M."/>
        </authorList>
    </citation>
    <scope>NUCLEOTIDE SEQUENCE [LARGE SCALE GENOMIC DNA]</scope>
    <source>
        <strain evidence="6 7">201702444</strain>
    </source>
</reference>
<gene>
    <name evidence="6" type="ORF">EHQ76_07570</name>
</gene>
<dbReference type="PANTHER" id="PTHR36220">
    <property type="entry name" value="UNNAMED PRODUCT"/>
    <property type="match status" value="1"/>
</dbReference>
<dbReference type="PANTHER" id="PTHR36220:SF1">
    <property type="entry name" value="GAMMA TUBULIN COMPLEX COMPONENT C-TERMINAL DOMAIN-CONTAINING PROTEIN"/>
    <property type="match status" value="1"/>
</dbReference>
<dbReference type="SMART" id="SM00191">
    <property type="entry name" value="Int_alpha"/>
    <property type="match status" value="5"/>
</dbReference>
<evidence type="ECO:0000256" key="5">
    <source>
        <dbReference type="SAM" id="SignalP"/>
    </source>
</evidence>
<protein>
    <recommendedName>
        <fullName evidence="8">Dystroglycan-type cadherin-like domain-containing protein</fullName>
    </recommendedName>
</protein>
<dbReference type="InterPro" id="IPR013517">
    <property type="entry name" value="FG-GAP"/>
</dbReference>
<keyword evidence="3" id="KW-0325">Glycoprotein</keyword>